<evidence type="ECO:0000256" key="2">
    <source>
        <dbReference type="ARBA" id="ARBA00004651"/>
    </source>
</evidence>
<feature type="domain" description="G-protein coupled receptors family 1 profile" evidence="15">
    <location>
        <begin position="49"/>
        <end position="138"/>
    </location>
</feature>
<dbReference type="AlphaFoldDB" id="A0A9D3T7C9"/>
<dbReference type="Gene3D" id="1.20.1070.10">
    <property type="entry name" value="Rhodopsin 7-helix transmembrane proteins"/>
    <property type="match status" value="2"/>
</dbReference>
<dbReference type="InterPro" id="IPR001277">
    <property type="entry name" value="CXCR4/ACKR2"/>
</dbReference>
<protein>
    <recommendedName>
        <fullName evidence="15">G-protein coupled receptors family 1 profile domain-containing protein</fullName>
    </recommendedName>
</protein>
<evidence type="ECO:0000256" key="7">
    <source>
        <dbReference type="ARBA" id="ARBA00023040"/>
    </source>
</evidence>
<evidence type="ECO:0000256" key="4">
    <source>
        <dbReference type="ARBA" id="ARBA00022692"/>
    </source>
</evidence>
<evidence type="ECO:0000313" key="16">
    <source>
        <dbReference type="EMBL" id="KAG7469819.1"/>
    </source>
</evidence>
<dbReference type="SUPFAM" id="SSF81321">
    <property type="entry name" value="Family A G protein-coupled receptor-like"/>
    <property type="match status" value="2"/>
</dbReference>
<keyword evidence="11" id="KW-0325">Glycoprotein</keyword>
<evidence type="ECO:0000256" key="3">
    <source>
        <dbReference type="ARBA" id="ARBA00022475"/>
    </source>
</evidence>
<keyword evidence="5" id="KW-0967">Endosome</keyword>
<evidence type="ECO:0000259" key="15">
    <source>
        <dbReference type="PROSITE" id="PS50262"/>
    </source>
</evidence>
<keyword evidence="17" id="KW-1185">Reference proteome</keyword>
<keyword evidence="9" id="KW-1015">Disulfide bond</keyword>
<dbReference type="PROSITE" id="PS50262">
    <property type="entry name" value="G_PROTEIN_RECEP_F1_2"/>
    <property type="match status" value="2"/>
</dbReference>
<evidence type="ECO:0000256" key="11">
    <source>
        <dbReference type="ARBA" id="ARBA00023180"/>
    </source>
</evidence>
<dbReference type="GO" id="GO:0060326">
    <property type="term" value="P:cell chemotaxis"/>
    <property type="evidence" value="ECO:0007669"/>
    <property type="project" value="TreeGrafter"/>
</dbReference>
<feature type="transmembrane region" description="Helical" evidence="14">
    <location>
        <begin position="298"/>
        <end position="316"/>
    </location>
</feature>
<evidence type="ECO:0000256" key="8">
    <source>
        <dbReference type="ARBA" id="ARBA00023136"/>
    </source>
</evidence>
<dbReference type="GO" id="GO:0007204">
    <property type="term" value="P:positive regulation of cytosolic calcium ion concentration"/>
    <property type="evidence" value="ECO:0007669"/>
    <property type="project" value="TreeGrafter"/>
</dbReference>
<dbReference type="PANTHER" id="PTHR10489:SF686">
    <property type="entry name" value="C-C CHEMOKINE RECEPTOR TYPE 5"/>
    <property type="match status" value="1"/>
</dbReference>
<name>A0A9D3T7C9_MEGAT</name>
<keyword evidence="7 13" id="KW-0297">G-protein coupled receptor</keyword>
<evidence type="ECO:0000256" key="6">
    <source>
        <dbReference type="ARBA" id="ARBA00022989"/>
    </source>
</evidence>
<dbReference type="PRINTS" id="PR00645">
    <property type="entry name" value="CXCCHMKINER4"/>
</dbReference>
<evidence type="ECO:0000256" key="14">
    <source>
        <dbReference type="SAM" id="Phobius"/>
    </source>
</evidence>
<dbReference type="InterPro" id="IPR000355">
    <property type="entry name" value="Chemokine_rcpt"/>
</dbReference>
<gene>
    <name evidence="16" type="ORF">MATL_G00132880</name>
</gene>
<dbReference type="Proteomes" id="UP001046870">
    <property type="component" value="Chromosome 10"/>
</dbReference>
<reference evidence="16" key="1">
    <citation type="submission" date="2021-01" db="EMBL/GenBank/DDBJ databases">
        <authorList>
            <person name="Zahm M."/>
            <person name="Roques C."/>
            <person name="Cabau C."/>
            <person name="Klopp C."/>
            <person name="Donnadieu C."/>
            <person name="Jouanno E."/>
            <person name="Lampietro C."/>
            <person name="Louis A."/>
            <person name="Herpin A."/>
            <person name="Echchiki A."/>
            <person name="Berthelot C."/>
            <person name="Parey E."/>
            <person name="Roest-Crollius H."/>
            <person name="Braasch I."/>
            <person name="Postlethwait J."/>
            <person name="Bobe J."/>
            <person name="Montfort J."/>
            <person name="Bouchez O."/>
            <person name="Begum T."/>
            <person name="Mejri S."/>
            <person name="Adams A."/>
            <person name="Chen W.-J."/>
            <person name="Guiguen Y."/>
        </authorList>
    </citation>
    <scope>NUCLEOTIDE SEQUENCE</scope>
    <source>
        <strain evidence="16">YG-15Mar2019-1</strain>
        <tissue evidence="16">Brain</tissue>
    </source>
</reference>
<proteinExistence type="inferred from homology"/>
<evidence type="ECO:0000256" key="9">
    <source>
        <dbReference type="ARBA" id="ARBA00023157"/>
    </source>
</evidence>
<accession>A0A9D3T7C9</accession>
<dbReference type="GO" id="GO:0006955">
    <property type="term" value="P:immune response"/>
    <property type="evidence" value="ECO:0007669"/>
    <property type="project" value="TreeGrafter"/>
</dbReference>
<evidence type="ECO:0000256" key="12">
    <source>
        <dbReference type="ARBA" id="ARBA00023224"/>
    </source>
</evidence>
<dbReference type="Pfam" id="PF00001">
    <property type="entry name" value="7tm_1"/>
    <property type="match status" value="2"/>
</dbReference>
<evidence type="ECO:0000256" key="10">
    <source>
        <dbReference type="ARBA" id="ARBA00023170"/>
    </source>
</evidence>
<feature type="transmembrane region" description="Helical" evidence="14">
    <location>
        <begin position="72"/>
        <end position="90"/>
    </location>
</feature>
<comment type="subcellular location">
    <subcellularLocation>
        <location evidence="2">Cell membrane</location>
        <topology evidence="2">Multi-pass membrane protein</topology>
    </subcellularLocation>
    <subcellularLocation>
        <location evidence="1">Early endosome</location>
    </subcellularLocation>
</comment>
<feature type="transmembrane region" description="Helical" evidence="14">
    <location>
        <begin position="260"/>
        <end position="278"/>
    </location>
</feature>
<dbReference type="PRINTS" id="PR00237">
    <property type="entry name" value="GPCRRHODOPSN"/>
</dbReference>
<feature type="transmembrane region" description="Helical" evidence="14">
    <location>
        <begin position="226"/>
        <end position="248"/>
    </location>
</feature>
<feature type="domain" description="G-protein coupled receptors family 1 profile" evidence="15">
    <location>
        <begin position="237"/>
        <end position="389"/>
    </location>
</feature>
<evidence type="ECO:0000256" key="13">
    <source>
        <dbReference type="RuleBase" id="RU000688"/>
    </source>
</evidence>
<dbReference type="GO" id="GO:0016493">
    <property type="term" value="F:C-C chemokine receptor activity"/>
    <property type="evidence" value="ECO:0007669"/>
    <property type="project" value="TreeGrafter"/>
</dbReference>
<sequence length="389" mass="43745">MTENQTEYTYDYGSGLEDFQPCNNGNVREFGHIFLPTLYSLVFIVGLLGNGLVVCVLVVYHWRKMTMTDVCLFHLAVADLLFITSLPFWSHYAAAASWPFGDFLCRAVTSLYMLGFYGSIFFMVLMSVDRYLIIVHAVTMVRHKSMQLGTAVAAGKSHICIPQLDLQLQRTRPPTAQNEGLIQENRKKKMTESYDYSEYYGNTTEDSAPCNNGNVREFGHIFLPTLYSLVFIVGLLGNGLVVCVLVVYHWRKMTMTDVCLFHLAVADLLFVTSLPFWSHYAAAANWPFGDFLCRAVTSLYMLGFYGSIFFMVLMSVDRYLIIVHAVTMVRHKSMQLGTAVAAVIWAISLCASLPTIVFTKVFVFMESTLAMALPSSPSVSRKVVFVSVF</sequence>
<dbReference type="EMBL" id="JAFDVH010000010">
    <property type="protein sequence ID" value="KAG7469819.1"/>
    <property type="molecule type" value="Genomic_DNA"/>
</dbReference>
<feature type="transmembrane region" description="Helical" evidence="14">
    <location>
        <begin position="38"/>
        <end position="60"/>
    </location>
</feature>
<comment type="caution">
    <text evidence="16">The sequence shown here is derived from an EMBL/GenBank/DDBJ whole genome shotgun (WGS) entry which is preliminary data.</text>
</comment>
<dbReference type="GO" id="GO:0009897">
    <property type="term" value="C:external side of plasma membrane"/>
    <property type="evidence" value="ECO:0007669"/>
    <property type="project" value="TreeGrafter"/>
</dbReference>
<dbReference type="InterPro" id="IPR050119">
    <property type="entry name" value="CCR1-9-like"/>
</dbReference>
<dbReference type="GO" id="GO:0019957">
    <property type="term" value="F:C-C chemokine binding"/>
    <property type="evidence" value="ECO:0007669"/>
    <property type="project" value="TreeGrafter"/>
</dbReference>
<comment type="similarity">
    <text evidence="13">Belongs to the G-protein coupled receptor 1 family.</text>
</comment>
<dbReference type="PRINTS" id="PR00657">
    <property type="entry name" value="CCCHEMOKINER"/>
</dbReference>
<dbReference type="OrthoDB" id="5970631at2759"/>
<keyword evidence="12 13" id="KW-0807">Transducer</keyword>
<keyword evidence="8 14" id="KW-0472">Membrane</keyword>
<keyword evidence="3" id="KW-1003">Cell membrane</keyword>
<feature type="transmembrane region" description="Helical" evidence="14">
    <location>
        <begin position="110"/>
        <end position="133"/>
    </location>
</feature>
<evidence type="ECO:0000256" key="1">
    <source>
        <dbReference type="ARBA" id="ARBA00004412"/>
    </source>
</evidence>
<evidence type="ECO:0000313" key="17">
    <source>
        <dbReference type="Proteomes" id="UP001046870"/>
    </source>
</evidence>
<keyword evidence="10 13" id="KW-0675">Receptor</keyword>
<keyword evidence="6 14" id="KW-1133">Transmembrane helix</keyword>
<keyword evidence="4 13" id="KW-0812">Transmembrane</keyword>
<dbReference type="GO" id="GO:0019722">
    <property type="term" value="P:calcium-mediated signaling"/>
    <property type="evidence" value="ECO:0007669"/>
    <property type="project" value="TreeGrafter"/>
</dbReference>
<dbReference type="PANTHER" id="PTHR10489">
    <property type="entry name" value="CELL ADHESION MOLECULE"/>
    <property type="match status" value="1"/>
</dbReference>
<evidence type="ECO:0000256" key="5">
    <source>
        <dbReference type="ARBA" id="ARBA00022753"/>
    </source>
</evidence>
<dbReference type="InterPro" id="IPR000276">
    <property type="entry name" value="GPCR_Rhodpsn"/>
</dbReference>
<organism evidence="16 17">
    <name type="scientific">Megalops atlanticus</name>
    <name type="common">Tarpon</name>
    <name type="synonym">Clupea gigantea</name>
    <dbReference type="NCBI Taxonomy" id="7932"/>
    <lineage>
        <taxon>Eukaryota</taxon>
        <taxon>Metazoa</taxon>
        <taxon>Chordata</taxon>
        <taxon>Craniata</taxon>
        <taxon>Vertebrata</taxon>
        <taxon>Euteleostomi</taxon>
        <taxon>Actinopterygii</taxon>
        <taxon>Neopterygii</taxon>
        <taxon>Teleostei</taxon>
        <taxon>Elopiformes</taxon>
        <taxon>Megalopidae</taxon>
        <taxon>Megalops</taxon>
    </lineage>
</organism>
<dbReference type="PROSITE" id="PS00237">
    <property type="entry name" value="G_PROTEIN_RECEP_F1_1"/>
    <property type="match status" value="1"/>
</dbReference>
<dbReference type="GO" id="GO:0005769">
    <property type="term" value="C:early endosome"/>
    <property type="evidence" value="ECO:0007669"/>
    <property type="project" value="UniProtKB-SubCell"/>
</dbReference>
<feature type="transmembrane region" description="Helical" evidence="14">
    <location>
        <begin position="336"/>
        <end position="358"/>
    </location>
</feature>
<dbReference type="InterPro" id="IPR017452">
    <property type="entry name" value="GPCR_Rhodpsn_7TM"/>
</dbReference>